<reference evidence="7 8" key="1">
    <citation type="submission" date="2024-04" db="EMBL/GenBank/DDBJ databases">
        <title>Phyllosticta paracitricarpa is synonymous to the EU quarantine fungus P. citricarpa based on phylogenomic analyses.</title>
        <authorList>
            <consortium name="Lawrence Berkeley National Laboratory"/>
            <person name="Van Ingen-Buijs V.A."/>
            <person name="Van Westerhoven A.C."/>
            <person name="Haridas S."/>
            <person name="Skiadas P."/>
            <person name="Martin F."/>
            <person name="Groenewald J.Z."/>
            <person name="Crous P.W."/>
            <person name="Seidl M.F."/>
        </authorList>
    </citation>
    <scope>NUCLEOTIDE SEQUENCE [LARGE SCALE GENOMIC DNA]</scope>
    <source>
        <strain evidence="7 8">CBS 122670</strain>
    </source>
</reference>
<evidence type="ECO:0000256" key="1">
    <source>
        <dbReference type="ARBA" id="ARBA00004141"/>
    </source>
</evidence>
<evidence type="ECO:0000256" key="6">
    <source>
        <dbReference type="SAM" id="Phobius"/>
    </source>
</evidence>
<keyword evidence="3 6" id="KW-1133">Transmembrane helix</keyword>
<comment type="subcellular location">
    <subcellularLocation>
        <location evidence="1">Membrane</location>
        <topology evidence="1">Multi-pass membrane protein</topology>
    </subcellularLocation>
</comment>
<evidence type="ECO:0000313" key="7">
    <source>
        <dbReference type="EMBL" id="KAK7548818.1"/>
    </source>
</evidence>
<gene>
    <name evidence="7" type="ORF">IWX46DRAFT_639762</name>
</gene>
<keyword evidence="8" id="KW-1185">Reference proteome</keyword>
<sequence>MAFNDGPRFGPVVNGTMVVVFWEYRPSESAAYAFMALFAIATIEHFGFLCCVRAWSFIPFILGGICEIFGYYEHAKTHPKVTKLDPWLLQNMLLLVGLPLLAASVYTSYGRLGQLRALLDRMLVLLSYKALRLDQYRRNLRPADWHCPARERNFRGSAPEQIVVLVGLFAQLVALAVFTITCGRMHARLRRSPPTNMCADPGVNWLGYFIVLEVATAVLVIRSIFRGIEFVGGTEGFVGSHEVFIYLFDGVPMLEVMVGFLVLHPGRVVREVRKRFKSITEVQMSLRQTASPHSHSSRQSLEENRPAGHDDDRA</sequence>
<feature type="transmembrane region" description="Helical" evidence="6">
    <location>
        <begin position="30"/>
        <end position="48"/>
    </location>
</feature>
<organism evidence="7 8">
    <name type="scientific">Phyllosticta citricarpa</name>
    <dbReference type="NCBI Taxonomy" id="55181"/>
    <lineage>
        <taxon>Eukaryota</taxon>
        <taxon>Fungi</taxon>
        <taxon>Dikarya</taxon>
        <taxon>Ascomycota</taxon>
        <taxon>Pezizomycotina</taxon>
        <taxon>Dothideomycetes</taxon>
        <taxon>Dothideomycetes incertae sedis</taxon>
        <taxon>Botryosphaeriales</taxon>
        <taxon>Phyllostictaceae</taxon>
        <taxon>Phyllosticta</taxon>
    </lineage>
</organism>
<feature type="transmembrane region" description="Helical" evidence="6">
    <location>
        <begin position="162"/>
        <end position="182"/>
    </location>
</feature>
<dbReference type="InterPro" id="IPR007568">
    <property type="entry name" value="RTA1"/>
</dbReference>
<keyword evidence="4 6" id="KW-0472">Membrane</keyword>
<dbReference type="PANTHER" id="PTHR31465">
    <property type="entry name" value="PROTEIN RTA1-RELATED"/>
    <property type="match status" value="1"/>
</dbReference>
<dbReference type="EMBL" id="JBBPDW010000010">
    <property type="protein sequence ID" value="KAK7548818.1"/>
    <property type="molecule type" value="Genomic_DNA"/>
</dbReference>
<evidence type="ECO:0000256" key="4">
    <source>
        <dbReference type="ARBA" id="ARBA00023136"/>
    </source>
</evidence>
<comment type="caution">
    <text evidence="7">The sequence shown here is derived from an EMBL/GenBank/DDBJ whole genome shotgun (WGS) entry which is preliminary data.</text>
</comment>
<feature type="region of interest" description="Disordered" evidence="5">
    <location>
        <begin position="286"/>
        <end position="314"/>
    </location>
</feature>
<dbReference type="PANTHER" id="PTHR31465:SF17">
    <property type="entry name" value="DOMAIN PROTEIN, PUTATIVE (AFU_ORTHOLOGUE AFUA_5G09900)-RELATED"/>
    <property type="match status" value="1"/>
</dbReference>
<evidence type="ECO:0000313" key="8">
    <source>
        <dbReference type="Proteomes" id="UP001365128"/>
    </source>
</evidence>
<protein>
    <submittedName>
        <fullName evidence="7">RTA1 like protein-domain-containing protein</fullName>
    </submittedName>
</protein>
<feature type="compositionally biased region" description="Basic and acidic residues" evidence="5">
    <location>
        <begin position="300"/>
        <end position="314"/>
    </location>
</feature>
<accession>A0ABR1MIM9</accession>
<keyword evidence="2 6" id="KW-0812">Transmembrane</keyword>
<name>A0ABR1MIM9_9PEZI</name>
<dbReference type="Proteomes" id="UP001365128">
    <property type="component" value="Unassembled WGS sequence"/>
</dbReference>
<feature type="compositionally biased region" description="Polar residues" evidence="5">
    <location>
        <begin position="286"/>
        <end position="299"/>
    </location>
</feature>
<dbReference type="Pfam" id="PF04479">
    <property type="entry name" value="RTA1"/>
    <property type="match status" value="2"/>
</dbReference>
<evidence type="ECO:0000256" key="2">
    <source>
        <dbReference type="ARBA" id="ARBA00022692"/>
    </source>
</evidence>
<proteinExistence type="predicted"/>
<evidence type="ECO:0000256" key="5">
    <source>
        <dbReference type="SAM" id="MobiDB-lite"/>
    </source>
</evidence>
<feature type="transmembrane region" description="Helical" evidence="6">
    <location>
        <begin position="244"/>
        <end position="263"/>
    </location>
</feature>
<feature type="transmembrane region" description="Helical" evidence="6">
    <location>
        <begin position="92"/>
        <end position="109"/>
    </location>
</feature>
<feature type="transmembrane region" description="Helical" evidence="6">
    <location>
        <begin position="203"/>
        <end position="224"/>
    </location>
</feature>
<evidence type="ECO:0000256" key="3">
    <source>
        <dbReference type="ARBA" id="ARBA00022989"/>
    </source>
</evidence>